<keyword evidence="2" id="KW-1133">Transmembrane helix</keyword>
<name>A0A8D8A6L5_CULPI</name>
<sequence>MNSKAALLPLIAILLGALVEYAHGQENVQTRVAPSLIECYNRPELFERDERLPMTMNMLIELIRKVEDVPEYRVDIRQLTIALLHRFRQDGIVRASGVQNIAGVLPFSPSGFHFTKHRILFSRLLPGNALGFPNATLTAQERCALHFMMSSSIDTMIRGDEGQRCSQLSQYRAARVPRELDMKDKSKLRSNYLGDIEMLAQPEMNQIRKQIKKLKQSARLEMGEDEEQAGEDEADLAAVADEEPEAVEEQEQDPEHELSADTSLVDIASNAISACPVENGVVFTRWGTVSAGTVLAGIAAGLEPQSVQLRDLMPRSGQMRSQIRSRQQVQPMRVDNLWAATISGDLAEVTLLHVPSSPNNIQVGAAGAWNHTVSPRWFFLSQRTALEMTDAEIRGGIDGLVLATNIAEWRNRANTLRLSQLLDMYYSERGVFGSPMRSCNRRDQFSTVAPIQTMRDQAAAFSSILDKEMQMAFTVDQNAIIQFSGSAADALASYVPSNLNDPSCEATSITPNDDTVWRTAADLFIYIDVSWPYNDIYSVVGNLLDGVDVGRFGTRYTVLSAQTGEVIVNSTLFLADFHSTFTLALYQTLQSGLNLPNVIRSLREHSVQLMTTERQTASMSGRSKIGLVMPNMAAVSEGDSNWAVQQLAILREEVPDLRMLFFAGGSHTRFNRFVREESRDVFPLRELGSGAVIDAVNVQTLPVIQRIQREPRRIVNPRCGGDWVQADWGSNTINQYVEPQGVVFYRLHPNYFFRAGDNRRIRIQGHGFAPLTVCQSRWVQLPRSNATQNMDVINCRVVNSDSVDIDLSNACDGHTVIHSCPPLFFSVEFAVRSQQNAFRCTDNECRFPDMARFAVMADNLGCFSSAGKAISSLVVLLVALVAVFFRQ</sequence>
<organism evidence="4">
    <name type="scientific">Culex pipiens</name>
    <name type="common">House mosquito</name>
    <dbReference type="NCBI Taxonomy" id="7175"/>
    <lineage>
        <taxon>Eukaryota</taxon>
        <taxon>Metazoa</taxon>
        <taxon>Ecdysozoa</taxon>
        <taxon>Arthropoda</taxon>
        <taxon>Hexapoda</taxon>
        <taxon>Insecta</taxon>
        <taxon>Pterygota</taxon>
        <taxon>Neoptera</taxon>
        <taxon>Endopterygota</taxon>
        <taxon>Diptera</taxon>
        <taxon>Nematocera</taxon>
        <taxon>Culicoidea</taxon>
        <taxon>Culicidae</taxon>
        <taxon>Culicinae</taxon>
        <taxon>Culicini</taxon>
        <taxon>Culex</taxon>
        <taxon>Culex</taxon>
    </lineage>
</organism>
<evidence type="ECO:0000313" key="4">
    <source>
        <dbReference type="EMBL" id="CAG6449463.1"/>
    </source>
</evidence>
<feature type="chain" id="PRO_5034300863" evidence="3">
    <location>
        <begin position="25"/>
        <end position="887"/>
    </location>
</feature>
<dbReference type="AlphaFoldDB" id="A0A8D8A6L5"/>
<dbReference type="EMBL" id="HBUE01013244">
    <property type="protein sequence ID" value="CAG6449463.1"/>
    <property type="molecule type" value="Transcribed_RNA"/>
</dbReference>
<feature type="transmembrane region" description="Helical" evidence="2">
    <location>
        <begin position="866"/>
        <end position="885"/>
    </location>
</feature>
<keyword evidence="2" id="KW-0472">Membrane</keyword>
<accession>A0A8D8A6L5</accession>
<reference evidence="4" key="1">
    <citation type="submission" date="2021-05" db="EMBL/GenBank/DDBJ databases">
        <authorList>
            <person name="Alioto T."/>
            <person name="Alioto T."/>
            <person name="Gomez Garrido J."/>
        </authorList>
    </citation>
    <scope>NUCLEOTIDE SEQUENCE</scope>
</reference>
<proteinExistence type="predicted"/>
<keyword evidence="2" id="KW-0812">Transmembrane</keyword>
<evidence type="ECO:0000256" key="3">
    <source>
        <dbReference type="SAM" id="SignalP"/>
    </source>
</evidence>
<evidence type="ECO:0000256" key="2">
    <source>
        <dbReference type="SAM" id="Phobius"/>
    </source>
</evidence>
<feature type="compositionally biased region" description="Acidic residues" evidence="1">
    <location>
        <begin position="223"/>
        <end position="252"/>
    </location>
</feature>
<feature type="signal peptide" evidence="3">
    <location>
        <begin position="1"/>
        <end position="24"/>
    </location>
</feature>
<protein>
    <submittedName>
        <fullName evidence="4">N-acetylmuramoyl-L-alanine amidase</fullName>
    </submittedName>
</protein>
<feature type="region of interest" description="Disordered" evidence="1">
    <location>
        <begin position="218"/>
        <end position="259"/>
    </location>
</feature>
<evidence type="ECO:0000256" key="1">
    <source>
        <dbReference type="SAM" id="MobiDB-lite"/>
    </source>
</evidence>
<keyword evidence="3" id="KW-0732">Signal</keyword>